<organism evidence="1">
    <name type="scientific">Anguilla anguilla</name>
    <name type="common">European freshwater eel</name>
    <name type="synonym">Muraena anguilla</name>
    <dbReference type="NCBI Taxonomy" id="7936"/>
    <lineage>
        <taxon>Eukaryota</taxon>
        <taxon>Metazoa</taxon>
        <taxon>Chordata</taxon>
        <taxon>Craniata</taxon>
        <taxon>Vertebrata</taxon>
        <taxon>Euteleostomi</taxon>
        <taxon>Actinopterygii</taxon>
        <taxon>Neopterygii</taxon>
        <taxon>Teleostei</taxon>
        <taxon>Anguilliformes</taxon>
        <taxon>Anguillidae</taxon>
        <taxon>Anguilla</taxon>
    </lineage>
</organism>
<accession>A0A0E9SUY7</accession>
<reference evidence="1" key="2">
    <citation type="journal article" date="2015" name="Fish Shellfish Immunol.">
        <title>Early steps in the European eel (Anguilla anguilla)-Vibrio vulnificus interaction in the gills: Role of the RtxA13 toxin.</title>
        <authorList>
            <person name="Callol A."/>
            <person name="Pajuelo D."/>
            <person name="Ebbesson L."/>
            <person name="Teles M."/>
            <person name="MacKenzie S."/>
            <person name="Amaro C."/>
        </authorList>
    </citation>
    <scope>NUCLEOTIDE SEQUENCE</scope>
</reference>
<protein>
    <submittedName>
        <fullName evidence="1">Uncharacterized protein</fullName>
    </submittedName>
</protein>
<dbReference type="AlphaFoldDB" id="A0A0E9SUY7"/>
<sequence length="49" mass="5731">MCRRFTALLISNVIQEWKHRISHFTHRGLIPNCSSPGVEHQAQPKKTYL</sequence>
<proteinExistence type="predicted"/>
<reference evidence="1" key="1">
    <citation type="submission" date="2014-11" db="EMBL/GenBank/DDBJ databases">
        <authorList>
            <person name="Amaro Gonzalez C."/>
        </authorList>
    </citation>
    <scope>NUCLEOTIDE SEQUENCE</scope>
</reference>
<dbReference type="EMBL" id="GBXM01064122">
    <property type="protein sequence ID" value="JAH44455.1"/>
    <property type="molecule type" value="Transcribed_RNA"/>
</dbReference>
<evidence type="ECO:0000313" key="1">
    <source>
        <dbReference type="EMBL" id="JAH44455.1"/>
    </source>
</evidence>
<name>A0A0E9SUY7_ANGAN</name>